<keyword evidence="3" id="KW-1185">Reference proteome</keyword>
<comment type="caution">
    <text evidence="2">The sequence shown here is derived from an EMBL/GenBank/DDBJ whole genome shotgun (WGS) entry which is preliminary data.</text>
</comment>
<dbReference type="EMBL" id="JAUIZM010000011">
    <property type="protein sequence ID" value="KAK1355659.1"/>
    <property type="molecule type" value="Genomic_DNA"/>
</dbReference>
<evidence type="ECO:0000256" key="1">
    <source>
        <dbReference type="SAM" id="MobiDB-lite"/>
    </source>
</evidence>
<protein>
    <submittedName>
        <fullName evidence="2">Uncharacterized protein</fullName>
    </submittedName>
</protein>
<evidence type="ECO:0000313" key="2">
    <source>
        <dbReference type="EMBL" id="KAK1355659.1"/>
    </source>
</evidence>
<gene>
    <name evidence="2" type="ORF">POM88_048915</name>
</gene>
<accession>A0AAD8GW47</accession>
<feature type="region of interest" description="Disordered" evidence="1">
    <location>
        <begin position="120"/>
        <end position="148"/>
    </location>
</feature>
<reference evidence="2" key="1">
    <citation type="submission" date="2023-02" db="EMBL/GenBank/DDBJ databases">
        <title>Genome of toxic invasive species Heracleum sosnowskyi carries increased number of genes despite the absence of recent whole-genome duplications.</title>
        <authorList>
            <person name="Schelkunov M."/>
            <person name="Shtratnikova V."/>
            <person name="Makarenko M."/>
            <person name="Klepikova A."/>
            <person name="Omelchenko D."/>
            <person name="Novikova G."/>
            <person name="Obukhova E."/>
            <person name="Bogdanov V."/>
            <person name="Penin A."/>
            <person name="Logacheva M."/>
        </authorList>
    </citation>
    <scope>NUCLEOTIDE SEQUENCE</scope>
    <source>
        <strain evidence="2">Hsosn_3</strain>
        <tissue evidence="2">Leaf</tissue>
    </source>
</reference>
<evidence type="ECO:0000313" key="3">
    <source>
        <dbReference type="Proteomes" id="UP001237642"/>
    </source>
</evidence>
<name>A0AAD8GW47_9APIA</name>
<dbReference type="Proteomes" id="UP001237642">
    <property type="component" value="Unassembled WGS sequence"/>
</dbReference>
<dbReference type="AlphaFoldDB" id="A0AAD8GW47"/>
<organism evidence="2 3">
    <name type="scientific">Heracleum sosnowskyi</name>
    <dbReference type="NCBI Taxonomy" id="360622"/>
    <lineage>
        <taxon>Eukaryota</taxon>
        <taxon>Viridiplantae</taxon>
        <taxon>Streptophyta</taxon>
        <taxon>Embryophyta</taxon>
        <taxon>Tracheophyta</taxon>
        <taxon>Spermatophyta</taxon>
        <taxon>Magnoliopsida</taxon>
        <taxon>eudicotyledons</taxon>
        <taxon>Gunneridae</taxon>
        <taxon>Pentapetalae</taxon>
        <taxon>asterids</taxon>
        <taxon>campanulids</taxon>
        <taxon>Apiales</taxon>
        <taxon>Apiaceae</taxon>
        <taxon>Apioideae</taxon>
        <taxon>apioid superclade</taxon>
        <taxon>Tordylieae</taxon>
        <taxon>Tordyliinae</taxon>
        <taxon>Heracleum</taxon>
    </lineage>
</organism>
<reference evidence="2" key="2">
    <citation type="submission" date="2023-05" db="EMBL/GenBank/DDBJ databases">
        <authorList>
            <person name="Schelkunov M.I."/>
        </authorList>
    </citation>
    <scope>NUCLEOTIDE SEQUENCE</scope>
    <source>
        <strain evidence="2">Hsosn_3</strain>
        <tissue evidence="2">Leaf</tissue>
    </source>
</reference>
<feature type="compositionally biased region" description="Basic residues" evidence="1">
    <location>
        <begin position="75"/>
        <end position="84"/>
    </location>
</feature>
<feature type="compositionally biased region" description="Basic residues" evidence="1">
    <location>
        <begin position="139"/>
        <end position="148"/>
    </location>
</feature>
<feature type="compositionally biased region" description="Basic residues" evidence="1">
    <location>
        <begin position="50"/>
        <end position="61"/>
    </location>
</feature>
<feature type="region of interest" description="Disordered" evidence="1">
    <location>
        <begin position="37"/>
        <end position="105"/>
    </location>
</feature>
<proteinExistence type="predicted"/>
<sequence length="148" mass="15763">MCMCSQCLKAGHNKSTCKATAEEITDIQKTVTEAKKAQSEAARAQAALNRSKKTTSQKKKTAAQGETSTEAAPQLKRKRGRPPKAKNVEVLPPPPPLPPVGVGVYRSDKDGHIYMSTVGGSTVRVSSSQPASKTCQRMSKGKKIASQP</sequence>